<evidence type="ECO:0000313" key="1">
    <source>
        <dbReference type="EMBL" id="KAJ0035728.1"/>
    </source>
</evidence>
<gene>
    <name evidence="1" type="ORF">Pint_26089</name>
</gene>
<name>A0ACC0YFN4_9ROSI</name>
<protein>
    <submittedName>
        <fullName evidence="1">Uncharacterized protein</fullName>
    </submittedName>
</protein>
<dbReference type="EMBL" id="CM047742">
    <property type="protein sequence ID" value="KAJ0035728.1"/>
    <property type="molecule type" value="Genomic_DNA"/>
</dbReference>
<organism evidence="1 2">
    <name type="scientific">Pistacia integerrima</name>
    <dbReference type="NCBI Taxonomy" id="434235"/>
    <lineage>
        <taxon>Eukaryota</taxon>
        <taxon>Viridiplantae</taxon>
        <taxon>Streptophyta</taxon>
        <taxon>Embryophyta</taxon>
        <taxon>Tracheophyta</taxon>
        <taxon>Spermatophyta</taxon>
        <taxon>Magnoliopsida</taxon>
        <taxon>eudicotyledons</taxon>
        <taxon>Gunneridae</taxon>
        <taxon>Pentapetalae</taxon>
        <taxon>rosids</taxon>
        <taxon>malvids</taxon>
        <taxon>Sapindales</taxon>
        <taxon>Anacardiaceae</taxon>
        <taxon>Pistacia</taxon>
    </lineage>
</organism>
<accession>A0ACC0YFN4</accession>
<evidence type="ECO:0000313" key="2">
    <source>
        <dbReference type="Proteomes" id="UP001163603"/>
    </source>
</evidence>
<comment type="caution">
    <text evidence="1">The sequence shown here is derived from an EMBL/GenBank/DDBJ whole genome shotgun (WGS) entry which is preliminary data.</text>
</comment>
<dbReference type="Proteomes" id="UP001163603">
    <property type="component" value="Chromosome 7"/>
</dbReference>
<reference evidence="2" key="1">
    <citation type="journal article" date="2023" name="G3 (Bethesda)">
        <title>Genome assembly and association tests identify interacting loci associated with vigor, precocity, and sex in interspecific pistachio rootstocks.</title>
        <authorList>
            <person name="Palmer W."/>
            <person name="Jacygrad E."/>
            <person name="Sagayaradj S."/>
            <person name="Cavanaugh K."/>
            <person name="Han R."/>
            <person name="Bertier L."/>
            <person name="Beede B."/>
            <person name="Kafkas S."/>
            <person name="Golino D."/>
            <person name="Preece J."/>
            <person name="Michelmore R."/>
        </authorList>
    </citation>
    <scope>NUCLEOTIDE SEQUENCE [LARGE SCALE GENOMIC DNA]</scope>
</reference>
<sequence length="10" mass="1223">MGSKCRIYYC</sequence>
<keyword evidence="2" id="KW-1185">Reference proteome</keyword>
<proteinExistence type="predicted"/>